<gene>
    <name evidence="1" type="ORF">KC669_01890</name>
</gene>
<dbReference type="CDD" id="cd16377">
    <property type="entry name" value="23S_rRNA_IVP_like"/>
    <property type="match status" value="1"/>
</dbReference>
<dbReference type="AlphaFoldDB" id="A0A955LAV6"/>
<comment type="caution">
    <text evidence="1">The sequence shown here is derived from an EMBL/GenBank/DDBJ whole genome shotgun (WGS) entry which is preliminary data.</text>
</comment>
<dbReference type="SUPFAM" id="SSF158446">
    <property type="entry name" value="IVS-encoded protein-like"/>
    <property type="match status" value="1"/>
</dbReference>
<dbReference type="InterPro" id="IPR012657">
    <property type="entry name" value="23S_rRNA-intervening_sequence"/>
</dbReference>
<dbReference type="PANTHER" id="PTHR38471">
    <property type="entry name" value="FOUR HELIX BUNDLE PROTEIN"/>
    <property type="match status" value="1"/>
</dbReference>
<evidence type="ECO:0000313" key="2">
    <source>
        <dbReference type="Proteomes" id="UP000714915"/>
    </source>
</evidence>
<dbReference type="NCBIfam" id="TIGR02436">
    <property type="entry name" value="four helix bundle protein"/>
    <property type="match status" value="1"/>
</dbReference>
<reference evidence="1" key="1">
    <citation type="submission" date="2020-04" db="EMBL/GenBank/DDBJ databases">
        <authorList>
            <person name="Zhang T."/>
        </authorList>
    </citation>
    <scope>NUCLEOTIDE SEQUENCE</scope>
    <source>
        <strain evidence="1">HKST-UBA09</strain>
    </source>
</reference>
<dbReference type="InterPro" id="IPR036583">
    <property type="entry name" value="23S_rRNA_IVS_sf"/>
</dbReference>
<dbReference type="PANTHER" id="PTHR38471:SF2">
    <property type="entry name" value="FOUR HELIX BUNDLE PROTEIN"/>
    <property type="match status" value="1"/>
</dbReference>
<protein>
    <submittedName>
        <fullName evidence="1">Four helix bundle protein</fullName>
    </submittedName>
</protein>
<dbReference type="EMBL" id="JAGQLF010000015">
    <property type="protein sequence ID" value="MCA9386763.1"/>
    <property type="molecule type" value="Genomic_DNA"/>
</dbReference>
<name>A0A955LAV6_9BACT</name>
<organism evidence="1 2">
    <name type="scientific">Candidatus Dojkabacteria bacterium</name>
    <dbReference type="NCBI Taxonomy" id="2099670"/>
    <lineage>
        <taxon>Bacteria</taxon>
        <taxon>Candidatus Dojkabacteria</taxon>
    </lineage>
</organism>
<proteinExistence type="predicted"/>
<accession>A0A955LAV6</accession>
<sequence>MRNYKKLEIWEISKNLSIKIYGITNGFPTHEVYGLTSQIRRAAISIPSNIAEGSGRNSNPDFAKFLDIALGSLFELETQLIISCELKYINEVSLLKLNEEIEICRRKMINFLKFIRSKPQST</sequence>
<evidence type="ECO:0000313" key="1">
    <source>
        <dbReference type="EMBL" id="MCA9386763.1"/>
    </source>
</evidence>
<dbReference type="Pfam" id="PF05635">
    <property type="entry name" value="23S_rRNA_IVP"/>
    <property type="match status" value="1"/>
</dbReference>
<dbReference type="Proteomes" id="UP000714915">
    <property type="component" value="Unassembled WGS sequence"/>
</dbReference>
<reference evidence="1" key="2">
    <citation type="journal article" date="2021" name="Microbiome">
        <title>Successional dynamics and alternative stable states in a saline activated sludge microbial community over 9 years.</title>
        <authorList>
            <person name="Wang Y."/>
            <person name="Ye J."/>
            <person name="Ju F."/>
            <person name="Liu L."/>
            <person name="Boyd J.A."/>
            <person name="Deng Y."/>
            <person name="Parks D.H."/>
            <person name="Jiang X."/>
            <person name="Yin X."/>
            <person name="Woodcroft B.J."/>
            <person name="Tyson G.W."/>
            <person name="Hugenholtz P."/>
            <person name="Polz M.F."/>
            <person name="Zhang T."/>
        </authorList>
    </citation>
    <scope>NUCLEOTIDE SEQUENCE</scope>
    <source>
        <strain evidence="1">HKST-UBA09</strain>
    </source>
</reference>
<dbReference type="Gene3D" id="1.20.1440.60">
    <property type="entry name" value="23S rRNA-intervening sequence"/>
    <property type="match status" value="1"/>
</dbReference>